<evidence type="ECO:0000256" key="4">
    <source>
        <dbReference type="ARBA" id="ARBA00048819"/>
    </source>
</evidence>
<dbReference type="GO" id="GO:0005524">
    <property type="term" value="F:ATP binding"/>
    <property type="evidence" value="ECO:0007669"/>
    <property type="project" value="UniProtKB-UniRule"/>
</dbReference>
<dbReference type="GO" id="GO:0006750">
    <property type="term" value="P:glutathione biosynthetic process"/>
    <property type="evidence" value="ECO:0007669"/>
    <property type="project" value="UniProtKB-UniRule"/>
</dbReference>
<dbReference type="EC" id="6.3.2.2" evidence="5"/>
<dbReference type="AlphaFoldDB" id="A0A2N6UI44"/>
<dbReference type="Gene3D" id="3.30.590.20">
    <property type="match status" value="1"/>
</dbReference>
<keyword evidence="2 5" id="KW-0547">Nucleotide-binding</keyword>
<dbReference type="RefSeq" id="WP_102198263.1">
    <property type="nucleotide sequence ID" value="NZ_PNHP01000004.1"/>
</dbReference>
<accession>A0A2N6UI44</accession>
<proteinExistence type="inferred from homology"/>
<comment type="caution">
    <text evidence="6">The sequence shown here is derived from an EMBL/GenBank/DDBJ whole genome shotgun (WGS) entry which is preliminary data.</text>
</comment>
<evidence type="ECO:0000313" key="6">
    <source>
        <dbReference type="EMBL" id="PMC81226.1"/>
    </source>
</evidence>
<dbReference type="InterPro" id="IPR006336">
    <property type="entry name" value="GCS2"/>
</dbReference>
<dbReference type="GeneID" id="84578897"/>
<comment type="catalytic activity">
    <reaction evidence="4 5">
        <text>L-cysteine + L-glutamate + ATP = gamma-L-glutamyl-L-cysteine + ADP + phosphate + H(+)</text>
        <dbReference type="Rhea" id="RHEA:13285"/>
        <dbReference type="ChEBI" id="CHEBI:15378"/>
        <dbReference type="ChEBI" id="CHEBI:29985"/>
        <dbReference type="ChEBI" id="CHEBI:30616"/>
        <dbReference type="ChEBI" id="CHEBI:35235"/>
        <dbReference type="ChEBI" id="CHEBI:43474"/>
        <dbReference type="ChEBI" id="CHEBI:58173"/>
        <dbReference type="ChEBI" id="CHEBI:456216"/>
        <dbReference type="EC" id="6.3.2.2"/>
    </reaction>
</comment>
<evidence type="ECO:0000256" key="2">
    <source>
        <dbReference type="ARBA" id="ARBA00022741"/>
    </source>
</evidence>
<comment type="function">
    <text evidence="5">Catalyzes the synthesis of gamma-glutamylcysteine (gamma-GC).</text>
</comment>
<name>A0A2N6UI44_9FIRM</name>
<dbReference type="Proteomes" id="UP000235658">
    <property type="component" value="Unassembled WGS sequence"/>
</dbReference>
<keyword evidence="3 5" id="KW-0067">ATP-binding</keyword>
<dbReference type="Pfam" id="PF04107">
    <property type="entry name" value="GCS2"/>
    <property type="match status" value="1"/>
</dbReference>
<dbReference type="EMBL" id="PNHP01000004">
    <property type="protein sequence ID" value="PMC81226.1"/>
    <property type="molecule type" value="Genomic_DNA"/>
</dbReference>
<evidence type="ECO:0000256" key="1">
    <source>
        <dbReference type="ARBA" id="ARBA00022598"/>
    </source>
</evidence>
<evidence type="ECO:0000313" key="7">
    <source>
        <dbReference type="Proteomes" id="UP000235658"/>
    </source>
</evidence>
<keyword evidence="1 5" id="KW-0436">Ligase</keyword>
<dbReference type="GO" id="GO:0004357">
    <property type="term" value="F:glutamate-cysteine ligase activity"/>
    <property type="evidence" value="ECO:0007669"/>
    <property type="project" value="UniProtKB-UniRule"/>
</dbReference>
<dbReference type="PIRSF" id="PIRSF017901">
    <property type="entry name" value="GCL"/>
    <property type="match status" value="1"/>
</dbReference>
<reference evidence="6 7" key="1">
    <citation type="submission" date="2017-09" db="EMBL/GenBank/DDBJ databases">
        <title>Bacterial strain isolated from the female urinary microbiota.</title>
        <authorList>
            <person name="Thomas-White K."/>
            <person name="Kumar N."/>
            <person name="Forster S."/>
            <person name="Putonti C."/>
            <person name="Lawley T."/>
            <person name="Wolfe A.J."/>
        </authorList>
    </citation>
    <scope>NUCLEOTIDE SEQUENCE [LARGE SCALE GENOMIC DNA]</scope>
    <source>
        <strain evidence="6 7">UMB0204</strain>
    </source>
</reference>
<evidence type="ECO:0000256" key="5">
    <source>
        <dbReference type="PIRNR" id="PIRNR017901"/>
    </source>
</evidence>
<protein>
    <recommendedName>
        <fullName evidence="5">Glutamate--cysteine ligase</fullName>
        <ecNumber evidence="5">6.3.2.2</ecNumber>
    </recommendedName>
</protein>
<evidence type="ECO:0000256" key="3">
    <source>
        <dbReference type="ARBA" id="ARBA00022840"/>
    </source>
</evidence>
<comment type="similarity">
    <text evidence="5">Belongs to the glutamate--cysteine ligase type 2 family. EgtA subfamily.</text>
</comment>
<dbReference type="InterPro" id="IPR014746">
    <property type="entry name" value="Gln_synth/guanido_kin_cat_dom"/>
</dbReference>
<organism evidence="6 7">
    <name type="scientific">Anaerococcus hydrogenalis</name>
    <dbReference type="NCBI Taxonomy" id="33029"/>
    <lineage>
        <taxon>Bacteria</taxon>
        <taxon>Bacillati</taxon>
        <taxon>Bacillota</taxon>
        <taxon>Tissierellia</taxon>
        <taxon>Tissierellales</taxon>
        <taxon>Peptoniphilaceae</taxon>
        <taxon>Anaerococcus</taxon>
    </lineage>
</organism>
<dbReference type="PANTHER" id="PTHR34378:SF1">
    <property type="entry name" value="GLUTAMATE--CYSTEINE LIGASE, CHLOROPLASTIC"/>
    <property type="match status" value="1"/>
</dbReference>
<dbReference type="SUPFAM" id="SSF55931">
    <property type="entry name" value="Glutamine synthetase/guanido kinase"/>
    <property type="match status" value="1"/>
</dbReference>
<dbReference type="PANTHER" id="PTHR34378">
    <property type="entry name" value="GLUTAMATE--CYSTEINE LIGASE, CHLOROPLASTIC"/>
    <property type="match status" value="1"/>
</dbReference>
<gene>
    <name evidence="6" type="ORF">CJ192_06830</name>
</gene>
<sequence>MNYQEKKDKIVAYIKSGESQKENFKMGLEMEHFVIDKKELFSYDYFGKKGVGESLKELNHMGFEITNEEEGYILGLRQDDIAVNLEPAGQFELAIDAKKNIKDLDESYKKIMTEIIPIFEEKNQYLETLGYHPKSKIMDLDIIPKDRYKYMQKYFTDFGGKYALNMMRGTASVQTAIDYCDEDDFKKKFFVANALSAFMYSLYDNAYIFEGEVYKDRNLRQEIWEHCDKNRTGVYDFAFDEDMGYEKYAEKILNTDIIFVHENGKDVYKADTKFEKIMDEDSSDEMIFHALSIVFPDVRAKKYLEIRMPDAVPYPYNISFPALLKGLFYNEENLNKLREDFKDMTYEALQKLKDDTKKHGLDAKYQGKSVCSWIKYFISLSKNALSDEENSYLTCIEKLMDEKETLRDKFEKIYKEDPKKACQKFSVNYTVGEFNGQA</sequence>
<dbReference type="InterPro" id="IPR035434">
    <property type="entry name" value="GCL_bact_plant"/>
</dbReference>